<dbReference type="AlphaFoldDB" id="A0A1H8EVA5"/>
<dbReference type="NCBIfam" id="NF001898">
    <property type="entry name" value="PRK00654.1-1"/>
    <property type="match status" value="1"/>
</dbReference>
<feature type="domain" description="Starch synthase catalytic" evidence="9">
    <location>
        <begin position="2"/>
        <end position="234"/>
    </location>
</feature>
<dbReference type="GO" id="GO:0009011">
    <property type="term" value="F:alpha-1,4-glucan glucosyltransferase (ADP-glucose donor) activity"/>
    <property type="evidence" value="ECO:0007669"/>
    <property type="project" value="UniProtKB-UniRule"/>
</dbReference>
<evidence type="ECO:0000259" key="8">
    <source>
        <dbReference type="Pfam" id="PF00534"/>
    </source>
</evidence>
<dbReference type="EMBL" id="FODF01000001">
    <property type="protein sequence ID" value="SEN22668.1"/>
    <property type="molecule type" value="Genomic_DNA"/>
</dbReference>
<reference evidence="10 11" key="1">
    <citation type="submission" date="2016-10" db="EMBL/GenBank/DDBJ databases">
        <authorList>
            <person name="de Groot N.N."/>
        </authorList>
    </citation>
    <scope>NUCLEOTIDE SEQUENCE [LARGE SCALE GENOMIC DNA]</scope>
    <source>
        <strain evidence="10 11">Calf135</strain>
    </source>
</reference>
<evidence type="ECO:0000256" key="5">
    <source>
        <dbReference type="ARBA" id="ARBA00022679"/>
    </source>
</evidence>
<gene>
    <name evidence="7" type="primary">glgA</name>
    <name evidence="10" type="ORF">SAMN05216454_101238</name>
</gene>
<dbReference type="Pfam" id="PF08323">
    <property type="entry name" value="Glyco_transf_5"/>
    <property type="match status" value="1"/>
</dbReference>
<keyword evidence="4 7" id="KW-0328">Glycosyltransferase</keyword>
<dbReference type="CDD" id="cd03791">
    <property type="entry name" value="GT5_Glycogen_synthase_DULL1-like"/>
    <property type="match status" value="1"/>
</dbReference>
<name>A0A1H8EVA5_9FIRM</name>
<feature type="binding site" evidence="7">
    <location>
        <position position="15"/>
    </location>
    <ligand>
        <name>ADP-alpha-D-glucose</name>
        <dbReference type="ChEBI" id="CHEBI:57498"/>
    </ligand>
</feature>
<dbReference type="InterPro" id="IPR011835">
    <property type="entry name" value="GS/SS"/>
</dbReference>
<evidence type="ECO:0000259" key="9">
    <source>
        <dbReference type="Pfam" id="PF08323"/>
    </source>
</evidence>
<comment type="similarity">
    <text evidence="3 7">Belongs to the glycosyltransferase 1 family. Bacterial/plant glycogen synthase subfamily.</text>
</comment>
<evidence type="ECO:0000256" key="6">
    <source>
        <dbReference type="ARBA" id="ARBA00023056"/>
    </source>
</evidence>
<evidence type="ECO:0000256" key="4">
    <source>
        <dbReference type="ARBA" id="ARBA00022676"/>
    </source>
</evidence>
<dbReference type="Pfam" id="PF00534">
    <property type="entry name" value="Glycos_transf_1"/>
    <property type="match status" value="1"/>
</dbReference>
<dbReference type="HAMAP" id="MF_00484">
    <property type="entry name" value="Glycogen_synth"/>
    <property type="match status" value="1"/>
</dbReference>
<evidence type="ECO:0000313" key="10">
    <source>
        <dbReference type="EMBL" id="SEN22668.1"/>
    </source>
</evidence>
<dbReference type="InterPro" id="IPR001296">
    <property type="entry name" value="Glyco_trans_1"/>
</dbReference>
<dbReference type="RefSeq" id="WP_091973564.1">
    <property type="nucleotide sequence ID" value="NZ_FODF01000001.1"/>
</dbReference>
<dbReference type="PANTHER" id="PTHR45825:SF11">
    <property type="entry name" value="ALPHA AMYLASE DOMAIN-CONTAINING PROTEIN"/>
    <property type="match status" value="1"/>
</dbReference>
<dbReference type="GO" id="GO:0004373">
    <property type="term" value="F:alpha-1,4-glucan glucosyltransferase (UDP-glucose donor) activity"/>
    <property type="evidence" value="ECO:0007669"/>
    <property type="project" value="InterPro"/>
</dbReference>
<sequence length="476" mass="55356">MKVLFIAAESAPFVKTGGLGDVVGSLPRALKEEGIDARVVLPLYSDIDREKYNIKFVKYIYVSLAWRQIYCGIFEAEYKGVKYYFIDNEQYFNRHNVYGEVDDGERFAFFSKTAIEIMPHINFKADIINANDWHTALSIIYLDKFKKDNFEYYRETKSVFSIHNVEFQGKYNPYILGSLFGLENDYLDIMSFDNDINLLKAAVQLADRVNTVSETYAKELLDPYFSFGLSPIFKREEWKLRGIINGIDYDIYNPYDDSYIAHNYSKNKFEIKDKFENKLFLQKELGLEENSEIPLIGMVTRLTDQKGINLILDVADQIVDMGVQLVILGTGYKDFEDRLRELEYRRHDRVRSIIMFSNEMASKIYAAADIYLMPSKSEPCGLSQLIAMRYGAVPVVNRVGGLRDTVIPYNPENGDGRGFTFETFNAYDMLDAIRRSLQLFNYDKKAWIKLVKNDLKVDFSWKNSAKKYIDMYNEVF</sequence>
<organism evidence="10 11">
    <name type="scientific">Peptostreptococcus russellii</name>
    <dbReference type="NCBI Taxonomy" id="215200"/>
    <lineage>
        <taxon>Bacteria</taxon>
        <taxon>Bacillati</taxon>
        <taxon>Bacillota</taxon>
        <taxon>Clostridia</taxon>
        <taxon>Peptostreptococcales</taxon>
        <taxon>Peptostreptococcaceae</taxon>
        <taxon>Peptostreptococcus</taxon>
    </lineage>
</organism>
<keyword evidence="5 7" id="KW-0808">Transferase</keyword>
<protein>
    <recommendedName>
        <fullName evidence="7">Glycogen synthase</fullName>
        <ecNumber evidence="7">2.4.1.21</ecNumber>
    </recommendedName>
    <alternativeName>
        <fullName evidence="7">Starch [bacterial glycogen] synthase</fullName>
    </alternativeName>
</protein>
<comment type="pathway">
    <text evidence="7">Glycan biosynthesis; glycogen biosynthesis.</text>
</comment>
<dbReference type="OrthoDB" id="9808590at2"/>
<dbReference type="Proteomes" id="UP000199512">
    <property type="component" value="Unassembled WGS sequence"/>
</dbReference>
<dbReference type="SUPFAM" id="SSF53756">
    <property type="entry name" value="UDP-Glycosyltransferase/glycogen phosphorylase"/>
    <property type="match status" value="1"/>
</dbReference>
<dbReference type="NCBIfam" id="TIGR02095">
    <property type="entry name" value="glgA"/>
    <property type="match status" value="1"/>
</dbReference>
<dbReference type="GO" id="GO:0005978">
    <property type="term" value="P:glycogen biosynthetic process"/>
    <property type="evidence" value="ECO:0007669"/>
    <property type="project" value="UniProtKB-UniRule"/>
</dbReference>
<feature type="domain" description="Glycosyl transferase family 1" evidence="8">
    <location>
        <begin position="289"/>
        <end position="438"/>
    </location>
</feature>
<keyword evidence="6 7" id="KW-0320">Glycogen biosynthesis</keyword>
<dbReference type="InterPro" id="IPR013534">
    <property type="entry name" value="Starch_synth_cat_dom"/>
</dbReference>
<proteinExistence type="inferred from homology"/>
<dbReference type="Gene3D" id="3.40.50.2000">
    <property type="entry name" value="Glycogen Phosphorylase B"/>
    <property type="match status" value="2"/>
</dbReference>
<evidence type="ECO:0000256" key="3">
    <source>
        <dbReference type="ARBA" id="ARBA00010281"/>
    </source>
</evidence>
<dbReference type="STRING" id="215200.SAMN05216454_101238"/>
<evidence type="ECO:0000256" key="7">
    <source>
        <dbReference type="HAMAP-Rule" id="MF_00484"/>
    </source>
</evidence>
<evidence type="ECO:0000313" key="11">
    <source>
        <dbReference type="Proteomes" id="UP000199512"/>
    </source>
</evidence>
<comment type="catalytic activity">
    <reaction evidence="1 7">
        <text>[(1-&gt;4)-alpha-D-glucosyl](n) + ADP-alpha-D-glucose = [(1-&gt;4)-alpha-D-glucosyl](n+1) + ADP + H(+)</text>
        <dbReference type="Rhea" id="RHEA:18189"/>
        <dbReference type="Rhea" id="RHEA-COMP:9584"/>
        <dbReference type="Rhea" id="RHEA-COMP:9587"/>
        <dbReference type="ChEBI" id="CHEBI:15378"/>
        <dbReference type="ChEBI" id="CHEBI:15444"/>
        <dbReference type="ChEBI" id="CHEBI:57498"/>
        <dbReference type="ChEBI" id="CHEBI:456216"/>
        <dbReference type="EC" id="2.4.1.21"/>
    </reaction>
</comment>
<dbReference type="UniPathway" id="UPA00164"/>
<evidence type="ECO:0000256" key="2">
    <source>
        <dbReference type="ARBA" id="ARBA00002764"/>
    </source>
</evidence>
<dbReference type="EC" id="2.4.1.21" evidence="7"/>
<dbReference type="PANTHER" id="PTHR45825">
    <property type="entry name" value="GRANULE-BOUND STARCH SYNTHASE 1, CHLOROPLASTIC/AMYLOPLASTIC"/>
    <property type="match status" value="1"/>
</dbReference>
<evidence type="ECO:0000256" key="1">
    <source>
        <dbReference type="ARBA" id="ARBA00001478"/>
    </source>
</evidence>
<keyword evidence="11" id="KW-1185">Reference proteome</keyword>
<accession>A0A1H8EVA5</accession>
<comment type="function">
    <text evidence="2 7">Synthesizes alpha-1,4-glucan chains using ADP-glucose.</text>
</comment>